<dbReference type="AlphaFoldDB" id="F2S4F4"/>
<evidence type="ECO:0000313" key="3">
    <source>
        <dbReference type="EMBL" id="EGD98453.1"/>
    </source>
</evidence>
<dbReference type="EMBL" id="GG698511">
    <property type="protein sequence ID" value="EGD98453.1"/>
    <property type="molecule type" value="Genomic_DNA"/>
</dbReference>
<dbReference type="HOGENOM" id="CLU_2172900_0_0_1"/>
<proteinExistence type="predicted"/>
<keyword evidence="2" id="KW-0472">Membrane</keyword>
<sequence>MATANENRRVSNSLVLIREVTWFRVILALFSFVSFLTRRRQAKKKKKKKKKKRKRKERKAEMEMEKGLSGWQRRGRGEASRAERREGREKRLMGCYCYYIQDRRTGRRRR</sequence>
<feature type="transmembrane region" description="Helical" evidence="2">
    <location>
        <begin position="20"/>
        <end position="37"/>
    </location>
</feature>
<evidence type="ECO:0000313" key="4">
    <source>
        <dbReference type="Proteomes" id="UP000009172"/>
    </source>
</evidence>
<name>F2S4F4_TRIT1</name>
<organism evidence="3 4">
    <name type="scientific">Trichophyton tonsurans (strain CBS 112818)</name>
    <name type="common">Scalp ringworm fungus</name>
    <dbReference type="NCBI Taxonomy" id="647933"/>
    <lineage>
        <taxon>Eukaryota</taxon>
        <taxon>Fungi</taxon>
        <taxon>Dikarya</taxon>
        <taxon>Ascomycota</taxon>
        <taxon>Pezizomycotina</taxon>
        <taxon>Eurotiomycetes</taxon>
        <taxon>Eurotiomycetidae</taxon>
        <taxon>Onygenales</taxon>
        <taxon>Arthrodermataceae</taxon>
        <taxon>Trichophyton</taxon>
    </lineage>
</organism>
<gene>
    <name evidence="3" type="ORF">TESG_05831</name>
</gene>
<dbReference type="Proteomes" id="UP000009172">
    <property type="component" value="Unassembled WGS sequence"/>
</dbReference>
<keyword evidence="2" id="KW-0812">Transmembrane</keyword>
<keyword evidence="2" id="KW-1133">Transmembrane helix</keyword>
<feature type="compositionally biased region" description="Basic and acidic residues" evidence="1">
    <location>
        <begin position="75"/>
        <end position="87"/>
    </location>
</feature>
<evidence type="ECO:0000256" key="1">
    <source>
        <dbReference type="SAM" id="MobiDB-lite"/>
    </source>
</evidence>
<evidence type="ECO:0000256" key="2">
    <source>
        <dbReference type="SAM" id="Phobius"/>
    </source>
</evidence>
<keyword evidence="4" id="KW-1185">Reference proteome</keyword>
<feature type="region of interest" description="Disordered" evidence="1">
    <location>
        <begin position="39"/>
        <end position="87"/>
    </location>
</feature>
<protein>
    <submittedName>
        <fullName evidence="3">Uncharacterized protein</fullName>
    </submittedName>
</protein>
<reference evidence="4" key="1">
    <citation type="journal article" date="2012" name="MBio">
        <title>Comparative genome analysis of Trichophyton rubrum and related dermatophytes reveals candidate genes involved in infection.</title>
        <authorList>
            <person name="Martinez D.A."/>
            <person name="Oliver B.G."/>
            <person name="Graeser Y."/>
            <person name="Goldberg J.M."/>
            <person name="Li W."/>
            <person name="Martinez-Rossi N.M."/>
            <person name="Monod M."/>
            <person name="Shelest E."/>
            <person name="Barton R.C."/>
            <person name="Birch E."/>
            <person name="Brakhage A.A."/>
            <person name="Chen Z."/>
            <person name="Gurr S.J."/>
            <person name="Heiman D."/>
            <person name="Heitman J."/>
            <person name="Kosti I."/>
            <person name="Rossi A."/>
            <person name="Saif S."/>
            <person name="Samalova M."/>
            <person name="Saunders C.W."/>
            <person name="Shea T."/>
            <person name="Summerbell R.C."/>
            <person name="Xu J."/>
            <person name="Young S."/>
            <person name="Zeng Q."/>
            <person name="Birren B.W."/>
            <person name="Cuomo C.A."/>
            <person name="White T.C."/>
        </authorList>
    </citation>
    <scope>NUCLEOTIDE SEQUENCE [LARGE SCALE GENOMIC DNA]</scope>
    <source>
        <strain evidence="4">CBS 112818</strain>
    </source>
</reference>
<feature type="compositionally biased region" description="Basic residues" evidence="1">
    <location>
        <begin position="39"/>
        <end position="57"/>
    </location>
</feature>
<accession>F2S4F4</accession>